<accession>A0A0L0D089</accession>
<feature type="compositionally biased region" description="Acidic residues" evidence="3">
    <location>
        <begin position="315"/>
        <end position="324"/>
    </location>
</feature>
<keyword evidence="4" id="KW-0472">Membrane</keyword>
<feature type="region of interest" description="Disordered" evidence="3">
    <location>
        <begin position="303"/>
        <end position="343"/>
    </location>
</feature>
<dbReference type="SUPFAM" id="SSF56112">
    <property type="entry name" value="Protein kinase-like (PK-like)"/>
    <property type="match status" value="1"/>
</dbReference>
<dbReference type="PROSITE" id="PS50290">
    <property type="entry name" value="PI3_4_KINASE_3"/>
    <property type="match status" value="1"/>
</dbReference>
<keyword evidence="4" id="KW-0812">Transmembrane</keyword>
<dbReference type="GO" id="GO:0016020">
    <property type="term" value="C:membrane"/>
    <property type="evidence" value="ECO:0007669"/>
    <property type="project" value="TreeGrafter"/>
</dbReference>
<keyword evidence="2 6" id="KW-0418">Kinase</keyword>
<feature type="domain" description="PI3K/PI4K catalytic" evidence="5">
    <location>
        <begin position="382"/>
        <end position="503"/>
    </location>
</feature>
<dbReference type="Proteomes" id="UP000054566">
    <property type="component" value="Unassembled WGS sequence"/>
</dbReference>
<name>A0A0L0D089_PLAFA</name>
<dbReference type="Gene3D" id="3.30.1010.10">
    <property type="entry name" value="Phosphatidylinositol 3-kinase Catalytic Subunit, Chain A, domain 4"/>
    <property type="match status" value="1"/>
</dbReference>
<evidence type="ECO:0000256" key="2">
    <source>
        <dbReference type="ARBA" id="ARBA00022777"/>
    </source>
</evidence>
<keyword evidence="1" id="KW-0808">Transferase</keyword>
<feature type="compositionally biased region" description="Acidic residues" evidence="3">
    <location>
        <begin position="148"/>
        <end position="172"/>
    </location>
</feature>
<dbReference type="PANTHER" id="PTHR10048:SF22">
    <property type="entry name" value="PHOSPHATIDYLINOSITOL 4-KINASE BETA"/>
    <property type="match status" value="1"/>
</dbReference>
<feature type="compositionally biased region" description="Basic and acidic residues" evidence="3">
    <location>
        <begin position="73"/>
        <end position="88"/>
    </location>
</feature>
<evidence type="ECO:0000256" key="1">
    <source>
        <dbReference type="ARBA" id="ARBA00022679"/>
    </source>
</evidence>
<proteinExistence type="predicted"/>
<gene>
    <name evidence="6" type="ORF">PFLG_02933</name>
</gene>
<dbReference type="GO" id="GO:0048015">
    <property type="term" value="P:phosphatidylinositol-mediated signaling"/>
    <property type="evidence" value="ECO:0007669"/>
    <property type="project" value="TreeGrafter"/>
</dbReference>
<reference evidence="7" key="1">
    <citation type="submission" date="2015-07" db="EMBL/GenBank/DDBJ databases">
        <title>Annotation of Plasmodium falciparum RAJ116.</title>
        <authorList>
            <consortium name="The Broad Institute Genome Sequencing Platform"/>
            <person name="Volkman S.K."/>
            <person name="Neafsey D.E."/>
            <person name="Dash A.P."/>
            <person name="Chitnis C.E."/>
            <person name="Hartl D.L."/>
            <person name="Young S.K."/>
            <person name="Zeng Q."/>
            <person name="Koehrsen M."/>
            <person name="Alvarado L."/>
            <person name="Berlin A."/>
            <person name="Borenstein D."/>
            <person name="Chapman S.B."/>
            <person name="Chen Z."/>
            <person name="Engels R."/>
            <person name="Freedman E."/>
            <person name="Gellesch M."/>
            <person name="Goldberg J."/>
            <person name="Griggs A."/>
            <person name="Gujja S."/>
            <person name="Heilman E.R."/>
            <person name="Heiman D.I."/>
            <person name="Howarth C."/>
            <person name="Jen D."/>
            <person name="Larson L."/>
            <person name="Mehta T."/>
            <person name="Neiman D."/>
            <person name="Park D."/>
            <person name="Pearson M."/>
            <person name="Roberts A."/>
            <person name="Saif S."/>
            <person name="Shea T."/>
            <person name="Shenoy N."/>
            <person name="Sisk P."/>
            <person name="Stolte C."/>
            <person name="Sykes S."/>
            <person name="Walk T."/>
            <person name="White J."/>
            <person name="Yandava C."/>
            <person name="Haas B."/>
            <person name="Henn M.R."/>
            <person name="Nusbaum C."/>
            <person name="Birren B."/>
        </authorList>
    </citation>
    <scope>NUCLEOTIDE SEQUENCE [LARGE SCALE GENOMIC DNA]</scope>
    <source>
        <strain evidence="7">RAJ116</strain>
    </source>
</reference>
<feature type="compositionally biased region" description="Basic and acidic residues" evidence="3">
    <location>
        <begin position="173"/>
        <end position="183"/>
    </location>
</feature>
<organism evidence="6 7">
    <name type="scientific">Plasmodium falciparum RAJ116</name>
    <dbReference type="NCBI Taxonomy" id="580058"/>
    <lineage>
        <taxon>Eukaryota</taxon>
        <taxon>Sar</taxon>
        <taxon>Alveolata</taxon>
        <taxon>Apicomplexa</taxon>
        <taxon>Aconoidasida</taxon>
        <taxon>Haemosporida</taxon>
        <taxon>Plasmodiidae</taxon>
        <taxon>Plasmodium</taxon>
        <taxon>Plasmodium (Laverania)</taxon>
    </lineage>
</organism>
<evidence type="ECO:0000313" key="6">
    <source>
        <dbReference type="EMBL" id="KNC37953.1"/>
    </source>
</evidence>
<dbReference type="InterPro" id="IPR011009">
    <property type="entry name" value="Kinase-like_dom_sf"/>
</dbReference>
<protein>
    <submittedName>
        <fullName evidence="6">Phosphatidylinositol 4-kinase</fullName>
    </submittedName>
</protein>
<evidence type="ECO:0000256" key="3">
    <source>
        <dbReference type="SAM" id="MobiDB-lite"/>
    </source>
</evidence>
<dbReference type="EMBL" id="GG664785">
    <property type="protein sequence ID" value="KNC37953.1"/>
    <property type="molecule type" value="Genomic_DNA"/>
</dbReference>
<dbReference type="InterPro" id="IPR018936">
    <property type="entry name" value="PI3/4_kinase_CS"/>
</dbReference>
<feature type="region of interest" description="Disordered" evidence="3">
    <location>
        <begin position="64"/>
        <end position="88"/>
    </location>
</feature>
<evidence type="ECO:0000256" key="4">
    <source>
        <dbReference type="SAM" id="Phobius"/>
    </source>
</evidence>
<reference evidence="7" key="2">
    <citation type="submission" date="2015-07" db="EMBL/GenBank/DDBJ databases">
        <title>The genome sequence of Plasmodium falciparum RAJ116.</title>
        <authorList>
            <consortium name="The Broad Institute Genome Sequencing Platform"/>
            <person name="Volkman S.K."/>
            <person name="Neafsey D.E."/>
            <person name="Dash A.P."/>
            <person name="Chitnis C.E."/>
            <person name="Hartl D.L."/>
            <person name="Young S.K."/>
            <person name="Kodira C.D."/>
            <person name="Zeng Q."/>
            <person name="Koehrsen M."/>
            <person name="Godfrey P."/>
            <person name="Alvarado L."/>
            <person name="Berlin A."/>
            <person name="Borenstein D."/>
            <person name="Chen Z."/>
            <person name="Engels R."/>
            <person name="Freedman E."/>
            <person name="Gellesch M."/>
            <person name="Goldberg J."/>
            <person name="Griggs A."/>
            <person name="Gujja S."/>
            <person name="Heiman D."/>
            <person name="Hepburn T."/>
            <person name="Howarth C."/>
            <person name="Jen D."/>
            <person name="Larson L."/>
            <person name="Lewis B."/>
            <person name="Mehta T."/>
            <person name="Park D."/>
            <person name="Pearson M."/>
            <person name="Roberts A."/>
            <person name="Saif S."/>
            <person name="Shea T."/>
            <person name="Shenoy N."/>
            <person name="Sisk P."/>
            <person name="Stolte C."/>
            <person name="Sykes S."/>
            <person name="Walk T."/>
            <person name="White J."/>
            <person name="Yandava C."/>
            <person name="Wirth D.F."/>
            <person name="Nusbaum C."/>
            <person name="Birren B."/>
        </authorList>
    </citation>
    <scope>NUCLEOTIDE SEQUENCE [LARGE SCALE GENOMIC DNA]</scope>
    <source>
        <strain evidence="7">RAJ116</strain>
    </source>
</reference>
<keyword evidence="4" id="KW-1133">Transmembrane helix</keyword>
<evidence type="ECO:0000259" key="5">
    <source>
        <dbReference type="PROSITE" id="PS50290"/>
    </source>
</evidence>
<dbReference type="FunFam" id="3.30.1010.10:FF:000024">
    <property type="entry name" value="Phosphatidylinositol 4-kinase"/>
    <property type="match status" value="1"/>
</dbReference>
<dbReference type="GO" id="GO:0004430">
    <property type="term" value="F:1-phosphatidylinositol 4-kinase activity"/>
    <property type="evidence" value="ECO:0007669"/>
    <property type="project" value="TreeGrafter"/>
</dbReference>
<evidence type="ECO:0000313" key="7">
    <source>
        <dbReference type="Proteomes" id="UP000054566"/>
    </source>
</evidence>
<feature type="compositionally biased region" description="Low complexity" evidence="3">
    <location>
        <begin position="325"/>
        <end position="343"/>
    </location>
</feature>
<sequence>MTPPTTTTIILIIITIVIIIIIIVMYKAKNQKINFCCSKNYGYYEENLNTFDYENRLSLEDKKKKNSKKKKYAKEQEQTNNEKLKDKEKERKKKNIFDLNSLKMDDIYVYNCIVNDLRRENLISFTSKEDENLALIKKCLGLKMVEEEKNENDDDDNDDDNDDYNEEEEDDNYEKKNFEEEQKGNYNNDNINHNEKKKKVPTANDNLSSSSFCVKKNYLLNSRSVSMPSYLNNNLEKCDTSSYDNTSNNIKTSIETISNGIDDIQVEKNIEKNETFEEMKRKNSNNEFIDYNEHMVKLSPYYTTTNHRGKNKNDDTDDNSDDDNINNYNNNNNSGNNNQDNTISNFPNNILDLSEYFKPENYLNEEFKKKNCKIIKRLLWGELFEEKKKRIRKVSPYGKLKTWDLKCVIIKGGDDLRQELLASQLIKQFKIIFENAGLPLWLRPYEILVTGSNSGIIEYVNDTCSVDSLKRKFGADSISTIFNIVFSDYIFEAKKVTNKKINK</sequence>
<dbReference type="GO" id="GO:0046854">
    <property type="term" value="P:phosphatidylinositol phosphate biosynthetic process"/>
    <property type="evidence" value="ECO:0007669"/>
    <property type="project" value="InterPro"/>
</dbReference>
<dbReference type="OrthoDB" id="10264149at2759"/>
<dbReference type="PROSITE" id="PS00915">
    <property type="entry name" value="PI3_4_KINASE_1"/>
    <property type="match status" value="1"/>
</dbReference>
<dbReference type="InterPro" id="IPR000403">
    <property type="entry name" value="PI3/4_kinase_cat_dom"/>
</dbReference>
<dbReference type="InterPro" id="IPR015433">
    <property type="entry name" value="PI3/4_kinase"/>
</dbReference>
<feature type="transmembrane region" description="Helical" evidence="4">
    <location>
        <begin position="6"/>
        <end position="26"/>
    </location>
</feature>
<dbReference type="PANTHER" id="PTHR10048">
    <property type="entry name" value="PHOSPHATIDYLINOSITOL KINASE"/>
    <property type="match status" value="1"/>
</dbReference>
<dbReference type="GO" id="GO:0005737">
    <property type="term" value="C:cytoplasm"/>
    <property type="evidence" value="ECO:0007669"/>
    <property type="project" value="TreeGrafter"/>
</dbReference>
<dbReference type="AlphaFoldDB" id="A0A0L0D089"/>
<feature type="region of interest" description="Disordered" evidence="3">
    <location>
        <begin position="147"/>
        <end position="205"/>
    </location>
</feature>
<dbReference type="Pfam" id="PF00454">
    <property type="entry name" value="PI3_PI4_kinase"/>
    <property type="match status" value="1"/>
</dbReference>